<feature type="domain" description="Casparian strip membrane protein" evidence="9">
    <location>
        <begin position="44"/>
        <end position="194"/>
    </location>
</feature>
<organism evidence="10 11">
    <name type="scientific">Canna indica</name>
    <name type="common">Indian-shot</name>
    <dbReference type="NCBI Taxonomy" id="4628"/>
    <lineage>
        <taxon>Eukaryota</taxon>
        <taxon>Viridiplantae</taxon>
        <taxon>Streptophyta</taxon>
        <taxon>Embryophyta</taxon>
        <taxon>Tracheophyta</taxon>
        <taxon>Spermatophyta</taxon>
        <taxon>Magnoliopsida</taxon>
        <taxon>Liliopsida</taxon>
        <taxon>Zingiberales</taxon>
        <taxon>Cannaceae</taxon>
        <taxon>Canna</taxon>
    </lineage>
</organism>
<reference evidence="10 11" key="1">
    <citation type="submission" date="2023-10" db="EMBL/GenBank/DDBJ databases">
        <title>Chromosome-scale genome assembly provides insights into flower coloration mechanisms of Canna indica.</title>
        <authorList>
            <person name="Li C."/>
        </authorList>
    </citation>
    <scope>NUCLEOTIDE SEQUENCE [LARGE SCALE GENOMIC DNA]</scope>
    <source>
        <tissue evidence="10">Flower</tissue>
    </source>
</reference>
<evidence type="ECO:0000256" key="4">
    <source>
        <dbReference type="ARBA" id="ARBA00022475"/>
    </source>
</evidence>
<gene>
    <name evidence="10" type="ORF">Cni_G21056</name>
</gene>
<protein>
    <recommendedName>
        <fullName evidence="8">CASP-like protein</fullName>
    </recommendedName>
</protein>
<feature type="transmembrane region" description="Helical" evidence="8">
    <location>
        <begin position="47"/>
        <end position="67"/>
    </location>
</feature>
<feature type="transmembrane region" description="Helical" evidence="8">
    <location>
        <begin position="183"/>
        <end position="205"/>
    </location>
</feature>
<evidence type="ECO:0000256" key="1">
    <source>
        <dbReference type="ARBA" id="ARBA00004651"/>
    </source>
</evidence>
<evidence type="ECO:0000313" key="11">
    <source>
        <dbReference type="Proteomes" id="UP001327560"/>
    </source>
</evidence>
<dbReference type="Proteomes" id="UP001327560">
    <property type="component" value="Chromosome 6"/>
</dbReference>
<evidence type="ECO:0000313" key="10">
    <source>
        <dbReference type="EMBL" id="WOL12290.1"/>
    </source>
</evidence>
<feature type="transmembrane region" description="Helical" evidence="8">
    <location>
        <begin position="128"/>
        <end position="157"/>
    </location>
</feature>
<dbReference type="InterPro" id="IPR044173">
    <property type="entry name" value="CASPL"/>
</dbReference>
<evidence type="ECO:0000256" key="8">
    <source>
        <dbReference type="RuleBase" id="RU361233"/>
    </source>
</evidence>
<proteinExistence type="inferred from homology"/>
<comment type="subcellular location">
    <subcellularLocation>
        <location evidence="1 8">Cell membrane</location>
        <topology evidence="1 8">Multi-pass membrane protein</topology>
    </subcellularLocation>
</comment>
<dbReference type="InterPro" id="IPR006459">
    <property type="entry name" value="CASP/CASPL"/>
</dbReference>
<sequence>MEFNHKPGFDGMQGSGAQAYSVEAPPTAYATTGVLPAPASSTSLPNYILRVMAIVLTLVSTVVMGAAKQTVTVVGVDNTTDLLITAAFQTKSTYSAAFVYFIVANTLVFVYSVVSLALTIASRAAAGVLLPFVIGDVAMVALLFSCNGAAAAISVVLEHGQRSLADWTKICDSFGGFCGRVNAAIVLSMVAAVVYVLLVVLGVVAHRK</sequence>
<keyword evidence="5 8" id="KW-0812">Transmembrane</keyword>
<dbReference type="NCBIfam" id="TIGR01569">
    <property type="entry name" value="A_tha_TIGR01569"/>
    <property type="match status" value="1"/>
</dbReference>
<keyword evidence="6 8" id="KW-1133">Transmembrane helix</keyword>
<dbReference type="GO" id="GO:0005886">
    <property type="term" value="C:plasma membrane"/>
    <property type="evidence" value="ECO:0007669"/>
    <property type="project" value="UniProtKB-SubCell"/>
</dbReference>
<evidence type="ECO:0000256" key="6">
    <source>
        <dbReference type="ARBA" id="ARBA00022989"/>
    </source>
</evidence>
<evidence type="ECO:0000256" key="2">
    <source>
        <dbReference type="ARBA" id="ARBA00007651"/>
    </source>
</evidence>
<feature type="transmembrane region" description="Helical" evidence="8">
    <location>
        <begin position="98"/>
        <end position="121"/>
    </location>
</feature>
<evidence type="ECO:0000256" key="3">
    <source>
        <dbReference type="ARBA" id="ARBA00011489"/>
    </source>
</evidence>
<keyword evidence="11" id="KW-1185">Reference proteome</keyword>
<keyword evidence="7 8" id="KW-0472">Membrane</keyword>
<dbReference type="PANTHER" id="PTHR36488">
    <property type="entry name" value="CASP-LIKE PROTEIN 1U1"/>
    <property type="match status" value="1"/>
</dbReference>
<evidence type="ECO:0000259" key="9">
    <source>
        <dbReference type="Pfam" id="PF04535"/>
    </source>
</evidence>
<dbReference type="AlphaFoldDB" id="A0AAQ3KQ80"/>
<dbReference type="EMBL" id="CP136895">
    <property type="protein sequence ID" value="WOL12290.1"/>
    <property type="molecule type" value="Genomic_DNA"/>
</dbReference>
<keyword evidence="4 8" id="KW-1003">Cell membrane</keyword>
<comment type="subunit">
    <text evidence="3 8">Homodimer and heterodimers.</text>
</comment>
<dbReference type="InterPro" id="IPR006702">
    <property type="entry name" value="CASP_dom"/>
</dbReference>
<dbReference type="Pfam" id="PF04535">
    <property type="entry name" value="CASP_dom"/>
    <property type="match status" value="1"/>
</dbReference>
<evidence type="ECO:0000256" key="7">
    <source>
        <dbReference type="ARBA" id="ARBA00023136"/>
    </source>
</evidence>
<name>A0AAQ3KQ80_9LILI</name>
<comment type="similarity">
    <text evidence="2 8">Belongs to the Casparian strip membrane proteins (CASP) family.</text>
</comment>
<dbReference type="PANTHER" id="PTHR36488:SF8">
    <property type="entry name" value="CASP-LIKE PROTEIN 1U1"/>
    <property type="match status" value="1"/>
</dbReference>
<evidence type="ECO:0000256" key="5">
    <source>
        <dbReference type="ARBA" id="ARBA00022692"/>
    </source>
</evidence>
<accession>A0AAQ3KQ80</accession>